<proteinExistence type="predicted"/>
<gene>
    <name evidence="1" type="ORF">T190607A01A_20542</name>
</gene>
<dbReference type="Proteomes" id="UP001497416">
    <property type="component" value="Unassembled WGS sequence"/>
</dbReference>
<evidence type="ECO:0008006" key="3">
    <source>
        <dbReference type="Google" id="ProtNLM"/>
    </source>
</evidence>
<evidence type="ECO:0000313" key="1">
    <source>
        <dbReference type="EMBL" id="CAL2085851.1"/>
    </source>
</evidence>
<organism evidence="1 2">
    <name type="scientific">Tenacibaculum platacis</name>
    <dbReference type="NCBI Taxonomy" id="3137852"/>
    <lineage>
        <taxon>Bacteria</taxon>
        <taxon>Pseudomonadati</taxon>
        <taxon>Bacteroidota</taxon>
        <taxon>Flavobacteriia</taxon>
        <taxon>Flavobacteriales</taxon>
        <taxon>Flavobacteriaceae</taxon>
        <taxon>Tenacibaculum</taxon>
    </lineage>
</organism>
<dbReference type="RefSeq" id="WP_348712083.1">
    <property type="nucleotide sequence ID" value="NZ_CAXIXW010000015.1"/>
</dbReference>
<keyword evidence="2" id="KW-1185">Reference proteome</keyword>
<name>A0ABP1EM51_9FLAO</name>
<comment type="caution">
    <text evidence="1">The sequence shown here is derived from an EMBL/GenBank/DDBJ whole genome shotgun (WGS) entry which is preliminary data.</text>
</comment>
<accession>A0ABP1EM51</accession>
<protein>
    <recommendedName>
        <fullName evidence="3">GLPGLI family protein</fullName>
    </recommendedName>
</protein>
<reference evidence="1 2" key="1">
    <citation type="submission" date="2024-05" db="EMBL/GenBank/DDBJ databases">
        <authorList>
            <person name="Duchaud E."/>
        </authorList>
    </citation>
    <scope>NUCLEOTIDE SEQUENCE [LARGE SCALE GENOMIC DNA]</scope>
    <source>
        <strain evidence="1">Ena-SAMPLE-TAB-13-05-2024-13:56:06:370-140302</strain>
    </source>
</reference>
<evidence type="ECO:0000313" key="2">
    <source>
        <dbReference type="Proteomes" id="UP001497416"/>
    </source>
</evidence>
<sequence>MKNVLKILILLSISFCYSQSGDRNEKIKQYQIKWTIKAEQNIHEGQIDKAFIAYSFVKNMDSLSEKGKIAHRIADSLKIIVRNELKSNIIGTWKWKNSGSNWGISETNNDSKKDKILIISQNSLSFYEINKLTNKKKLIKTEKLKFNNIAGMLPCFWELVYSDNQIWSFRLKKDGQILHLTNTGEVTENNSRTEIVCGNFELTYERIK</sequence>
<dbReference type="EMBL" id="CAXIXY010000004">
    <property type="protein sequence ID" value="CAL2085851.1"/>
    <property type="molecule type" value="Genomic_DNA"/>
</dbReference>